<evidence type="ECO:0008006" key="3">
    <source>
        <dbReference type="Google" id="ProtNLM"/>
    </source>
</evidence>
<keyword evidence="2" id="KW-1185">Reference proteome</keyword>
<dbReference type="KEGG" id="ccai:NAS2_0488"/>
<dbReference type="AlphaFoldDB" id="A0A4P2VCM9"/>
<evidence type="ECO:0000313" key="1">
    <source>
        <dbReference type="EMBL" id="BBE41877.1"/>
    </source>
</evidence>
<evidence type="ECO:0000313" key="2">
    <source>
        <dbReference type="Proteomes" id="UP000509448"/>
    </source>
</evidence>
<accession>A0A4P2VCM9</accession>
<dbReference type="EMBL" id="AP018732">
    <property type="protein sequence ID" value="BBE41877.1"/>
    <property type="molecule type" value="Genomic_DNA"/>
</dbReference>
<dbReference type="RefSeq" id="WP_174448170.1">
    <property type="nucleotide sequence ID" value="NZ_AP018732.1"/>
</dbReference>
<reference evidence="1 2" key="1">
    <citation type="journal article" date="2019" name="ISME J.">
        <title>Isolation and characterization of a thermophilic sulfur- and iron-reducing thaumarchaeote from a terrestrial acidic hot spring.</title>
        <authorList>
            <person name="Kato S."/>
            <person name="Itoh T."/>
            <person name="Yuki M."/>
            <person name="Nagamori M."/>
            <person name="Ohnishi M."/>
            <person name="Uematsu K."/>
            <person name="Suzuki K."/>
            <person name="Takashina T."/>
            <person name="Ohkuma M."/>
        </authorList>
    </citation>
    <scope>NUCLEOTIDE SEQUENCE [LARGE SCALE GENOMIC DNA]</scope>
    <source>
        <strain evidence="1 2">NAS-02</strain>
    </source>
</reference>
<sequence length="69" mass="7755">MSSQEEETRTAYGFSIGDKVITDLGVLGTVEDIIDVQGKPYLLIRWKNKSKGAYGFEEIKRYGIKRAPS</sequence>
<proteinExistence type="predicted"/>
<organism evidence="1 2">
    <name type="scientific">Conexivisphaera calida</name>
    <dbReference type="NCBI Taxonomy" id="1874277"/>
    <lineage>
        <taxon>Archaea</taxon>
        <taxon>Nitrososphaerota</taxon>
        <taxon>Conexivisphaeria</taxon>
        <taxon>Conexivisphaerales</taxon>
        <taxon>Conexivisphaeraceae</taxon>
        <taxon>Conexivisphaera</taxon>
    </lineage>
</organism>
<name>A0A4P2VCM9_9ARCH</name>
<gene>
    <name evidence="1" type="ORF">NAS2_0488</name>
</gene>
<protein>
    <recommendedName>
        <fullName evidence="3">PRC-barrel domain-containing protein</fullName>
    </recommendedName>
</protein>
<dbReference type="GeneID" id="55584306"/>
<dbReference type="Proteomes" id="UP000509448">
    <property type="component" value="Chromosome"/>
</dbReference>